<dbReference type="GO" id="GO:0003677">
    <property type="term" value="F:DNA binding"/>
    <property type="evidence" value="ECO:0007669"/>
    <property type="project" value="UniProtKB-KW"/>
</dbReference>
<evidence type="ECO:0000256" key="2">
    <source>
        <dbReference type="ARBA" id="ARBA00023125"/>
    </source>
</evidence>
<dbReference type="InterPro" id="IPR050863">
    <property type="entry name" value="CenT-Element_Derived"/>
</dbReference>
<keyword evidence="5" id="KW-1185">Reference proteome</keyword>
<proteinExistence type="predicted"/>
<protein>
    <submittedName>
        <fullName evidence="4">Tigger transposable element-derived protein 4</fullName>
    </submittedName>
</protein>
<dbReference type="Pfam" id="PF03184">
    <property type="entry name" value="DDE_1"/>
    <property type="match status" value="1"/>
</dbReference>
<gene>
    <name evidence="4" type="primary">Tigd4_297</name>
    <name evidence="4" type="ORF">AVEN_21405_1</name>
</gene>
<name>A0A4Y2JUL9_ARAVE</name>
<evidence type="ECO:0000313" key="4">
    <source>
        <dbReference type="EMBL" id="GBM93062.1"/>
    </source>
</evidence>
<comment type="subcellular location">
    <subcellularLocation>
        <location evidence="1">Nucleus</location>
    </subcellularLocation>
</comment>
<evidence type="ECO:0000256" key="1">
    <source>
        <dbReference type="ARBA" id="ARBA00004123"/>
    </source>
</evidence>
<dbReference type="OrthoDB" id="8066856at2759"/>
<keyword evidence="2" id="KW-0238">DNA-binding</keyword>
<dbReference type="Pfam" id="PF03221">
    <property type="entry name" value="HTH_Tnp_Tc5"/>
    <property type="match status" value="1"/>
</dbReference>
<accession>A0A4Y2JUL9</accession>
<dbReference type="Gene3D" id="1.10.10.60">
    <property type="entry name" value="Homeodomain-like"/>
    <property type="match status" value="1"/>
</dbReference>
<reference evidence="4 5" key="1">
    <citation type="journal article" date="2019" name="Sci. Rep.">
        <title>Orb-weaving spider Araneus ventricosus genome elucidates the spidroin gene catalogue.</title>
        <authorList>
            <person name="Kono N."/>
            <person name="Nakamura H."/>
            <person name="Ohtoshi R."/>
            <person name="Moran D.A.P."/>
            <person name="Shinohara A."/>
            <person name="Yoshida Y."/>
            <person name="Fujiwara M."/>
            <person name="Mori M."/>
            <person name="Tomita M."/>
            <person name="Arakawa K."/>
        </authorList>
    </citation>
    <scope>NUCLEOTIDE SEQUENCE [LARGE SCALE GENOMIC DNA]</scope>
</reference>
<evidence type="ECO:0000313" key="5">
    <source>
        <dbReference type="Proteomes" id="UP000499080"/>
    </source>
</evidence>
<dbReference type="GO" id="GO:0005634">
    <property type="term" value="C:nucleus"/>
    <property type="evidence" value="ECO:0007669"/>
    <property type="project" value="UniProtKB-SubCell"/>
</dbReference>
<sequence length="225" mass="25534">MPISALILKEKAIEIAKELNIEDFGGRNGCLKRFKDRHCLSFKTISVEVAAVEGSFYRLLLDKTLSFTGDKCTSGKASKQRLALLFGANMCGKEKLKPPVIGKSKKPRFFKNIKSLPVEYEANSNAWMTTTIWETHIRKQDSQFSRQERNVVIIVDNCTAHNQPEHLKAIEIVFLPPNVTALLQALDQGIIRDFKRKYKKMLVKDLIKVLDKNETLEVSVLDAIN</sequence>
<feature type="domain" description="HTH CENPB-type" evidence="3">
    <location>
        <begin position="1"/>
        <end position="44"/>
    </location>
</feature>
<dbReference type="InterPro" id="IPR004875">
    <property type="entry name" value="DDE_SF_endonuclease_dom"/>
</dbReference>
<dbReference type="Proteomes" id="UP000499080">
    <property type="component" value="Unassembled WGS sequence"/>
</dbReference>
<dbReference type="InterPro" id="IPR009057">
    <property type="entry name" value="Homeodomain-like_sf"/>
</dbReference>
<organism evidence="4 5">
    <name type="scientific">Araneus ventricosus</name>
    <name type="common">Orbweaver spider</name>
    <name type="synonym">Epeira ventricosa</name>
    <dbReference type="NCBI Taxonomy" id="182803"/>
    <lineage>
        <taxon>Eukaryota</taxon>
        <taxon>Metazoa</taxon>
        <taxon>Ecdysozoa</taxon>
        <taxon>Arthropoda</taxon>
        <taxon>Chelicerata</taxon>
        <taxon>Arachnida</taxon>
        <taxon>Araneae</taxon>
        <taxon>Araneomorphae</taxon>
        <taxon>Entelegynae</taxon>
        <taxon>Araneoidea</taxon>
        <taxon>Araneidae</taxon>
        <taxon>Araneus</taxon>
    </lineage>
</organism>
<dbReference type="InterPro" id="IPR006600">
    <property type="entry name" value="HTH_CenpB_DNA-bd_dom"/>
</dbReference>
<dbReference type="SUPFAM" id="SSF46689">
    <property type="entry name" value="Homeodomain-like"/>
    <property type="match status" value="1"/>
</dbReference>
<dbReference type="AlphaFoldDB" id="A0A4Y2JUL9"/>
<dbReference type="EMBL" id="BGPR01003845">
    <property type="protein sequence ID" value="GBM93062.1"/>
    <property type="molecule type" value="Genomic_DNA"/>
</dbReference>
<evidence type="ECO:0000259" key="3">
    <source>
        <dbReference type="PROSITE" id="PS51253"/>
    </source>
</evidence>
<comment type="caution">
    <text evidence="4">The sequence shown here is derived from an EMBL/GenBank/DDBJ whole genome shotgun (WGS) entry which is preliminary data.</text>
</comment>
<dbReference type="PANTHER" id="PTHR19303:SF73">
    <property type="entry name" value="PROTEIN PDC2"/>
    <property type="match status" value="1"/>
</dbReference>
<dbReference type="PANTHER" id="PTHR19303">
    <property type="entry name" value="TRANSPOSON"/>
    <property type="match status" value="1"/>
</dbReference>
<dbReference type="PROSITE" id="PS51253">
    <property type="entry name" value="HTH_CENPB"/>
    <property type="match status" value="1"/>
</dbReference>